<evidence type="ECO:0000313" key="9">
    <source>
        <dbReference type="Proteomes" id="UP000236742"/>
    </source>
</evidence>
<feature type="transmembrane region" description="Helical" evidence="7">
    <location>
        <begin position="363"/>
        <end position="384"/>
    </location>
</feature>
<proteinExistence type="inferred from homology"/>
<feature type="transmembrane region" description="Helical" evidence="7">
    <location>
        <begin position="234"/>
        <end position="256"/>
    </location>
</feature>
<evidence type="ECO:0000313" key="8">
    <source>
        <dbReference type="EMBL" id="SEF62186.1"/>
    </source>
</evidence>
<dbReference type="InterPro" id="IPR052049">
    <property type="entry name" value="Electron_transfer_protein"/>
</dbReference>
<keyword evidence="5 7" id="KW-1133">Transmembrane helix</keyword>
<feature type="transmembrane region" description="Helical" evidence="7">
    <location>
        <begin position="87"/>
        <end position="108"/>
    </location>
</feature>
<organism evidence="8 9">
    <name type="scientific">Jhaorihella thermophila</name>
    <dbReference type="NCBI Taxonomy" id="488547"/>
    <lineage>
        <taxon>Bacteria</taxon>
        <taxon>Pseudomonadati</taxon>
        <taxon>Pseudomonadota</taxon>
        <taxon>Alphaproteobacteria</taxon>
        <taxon>Rhodobacterales</taxon>
        <taxon>Paracoccaceae</taxon>
        <taxon>Jhaorihella</taxon>
    </lineage>
</organism>
<dbReference type="PANTHER" id="PTHR34856">
    <property type="entry name" value="PROTEIN NRFD"/>
    <property type="match status" value="1"/>
</dbReference>
<feature type="transmembrane region" description="Helical" evidence="7">
    <location>
        <begin position="56"/>
        <end position="80"/>
    </location>
</feature>
<feature type="transmembrane region" description="Helical" evidence="7">
    <location>
        <begin position="15"/>
        <end position="36"/>
    </location>
</feature>
<dbReference type="RefSeq" id="WP_104006913.1">
    <property type="nucleotide sequence ID" value="NZ_FNVD01000002.1"/>
</dbReference>
<gene>
    <name evidence="8" type="ORF">SAMN05421751_102277</name>
</gene>
<protein>
    <submittedName>
        <fullName evidence="8">Prokaryotic molybdopterin-containing oxidoreductase family, membrane subunit</fullName>
    </submittedName>
</protein>
<dbReference type="EMBL" id="FNVD01000002">
    <property type="protein sequence ID" value="SEF62186.1"/>
    <property type="molecule type" value="Genomic_DNA"/>
</dbReference>
<accession>A0A1H5THB1</accession>
<feature type="transmembrane region" description="Helical" evidence="7">
    <location>
        <begin position="310"/>
        <end position="334"/>
    </location>
</feature>
<name>A0A1H5THB1_9RHOB</name>
<feature type="transmembrane region" description="Helical" evidence="7">
    <location>
        <begin position="276"/>
        <end position="298"/>
    </location>
</feature>
<sequence length="402" mass="43292">MERTIYRELKTTPQLWQAAILLGAFIAAMLASVVYVEHHGHIVTGMNNQIVWGLPHVFAIFLIVAASGALNVASMASVFGKTHCKPVARLSGVLAVALLAGGLAVLVLDLGRPDRLIVAMTRYNFSSIFAWNIFLYTGFMGVVIAYLFTQMARGAPTRYVRHMGMLAFLWRLALTTGTGSIFGWLVARPGYDAAIMAPLFIAMSFSFGLAVFILVLTVLFRLDGRPLGEALMRRFARLLAIFCAVVLYFTAVQHMTNLYAAEHGGFERFTLLEGGVYTWAFWLGQVVIGGLLPMLLIWHPATAGASSTPVLTSILVVLGGLAQIYVIVIGGQAYPLQIFPGYEVSSSFSDGVVNAYAPRWPELLLGLGGVAIALFATGLGAKVLRILPTNLSDANIGTNSGS</sequence>
<reference evidence="8 9" key="1">
    <citation type="submission" date="2016-10" db="EMBL/GenBank/DDBJ databases">
        <authorList>
            <person name="de Groot N.N."/>
        </authorList>
    </citation>
    <scope>NUCLEOTIDE SEQUENCE [LARGE SCALE GENOMIC DNA]</scope>
    <source>
        <strain evidence="8 9">DSM 23413</strain>
    </source>
</reference>
<keyword evidence="9" id="KW-1185">Reference proteome</keyword>
<dbReference type="Proteomes" id="UP000236742">
    <property type="component" value="Unassembled WGS sequence"/>
</dbReference>
<evidence type="ECO:0000256" key="7">
    <source>
        <dbReference type="SAM" id="Phobius"/>
    </source>
</evidence>
<evidence type="ECO:0000256" key="6">
    <source>
        <dbReference type="ARBA" id="ARBA00023136"/>
    </source>
</evidence>
<dbReference type="AlphaFoldDB" id="A0A1H5THB1"/>
<dbReference type="PANTHER" id="PTHR34856:SF2">
    <property type="entry name" value="PROTEIN NRFD"/>
    <property type="match status" value="1"/>
</dbReference>
<comment type="subcellular location">
    <subcellularLocation>
        <location evidence="1">Cell membrane</location>
        <topology evidence="1">Multi-pass membrane protein</topology>
    </subcellularLocation>
</comment>
<dbReference type="Pfam" id="PF03916">
    <property type="entry name" value="NrfD"/>
    <property type="match status" value="1"/>
</dbReference>
<dbReference type="OrthoDB" id="9765987at2"/>
<evidence type="ECO:0000256" key="5">
    <source>
        <dbReference type="ARBA" id="ARBA00022989"/>
    </source>
</evidence>
<evidence type="ECO:0000256" key="2">
    <source>
        <dbReference type="ARBA" id="ARBA00008929"/>
    </source>
</evidence>
<keyword evidence="4 7" id="KW-0812">Transmembrane</keyword>
<feature type="transmembrane region" description="Helical" evidence="7">
    <location>
        <begin position="199"/>
        <end position="222"/>
    </location>
</feature>
<dbReference type="Gene3D" id="1.20.1630.10">
    <property type="entry name" value="Formate dehydrogenase/DMSO reductase domain"/>
    <property type="match status" value="1"/>
</dbReference>
<evidence type="ECO:0000256" key="4">
    <source>
        <dbReference type="ARBA" id="ARBA00022692"/>
    </source>
</evidence>
<comment type="similarity">
    <text evidence="2">Belongs to the NrfD family.</text>
</comment>
<feature type="transmembrane region" description="Helical" evidence="7">
    <location>
        <begin position="128"/>
        <end position="148"/>
    </location>
</feature>
<feature type="transmembrane region" description="Helical" evidence="7">
    <location>
        <begin position="168"/>
        <end position="187"/>
    </location>
</feature>
<dbReference type="GO" id="GO:0005886">
    <property type="term" value="C:plasma membrane"/>
    <property type="evidence" value="ECO:0007669"/>
    <property type="project" value="UniProtKB-SubCell"/>
</dbReference>
<keyword evidence="6 7" id="KW-0472">Membrane</keyword>
<evidence type="ECO:0000256" key="1">
    <source>
        <dbReference type="ARBA" id="ARBA00004651"/>
    </source>
</evidence>
<evidence type="ECO:0000256" key="3">
    <source>
        <dbReference type="ARBA" id="ARBA00022475"/>
    </source>
</evidence>
<dbReference type="InterPro" id="IPR005614">
    <property type="entry name" value="NrfD-like"/>
</dbReference>
<keyword evidence="3" id="KW-1003">Cell membrane</keyword>